<dbReference type="Proteomes" id="UP000285405">
    <property type="component" value="Unassembled WGS sequence"/>
</dbReference>
<sequence>MADNKSDTTQPEFKGQSQAYTRATNNTFDPIELRWDSGDLKPTTATKSEPLAYLEWRINEYKQKNYS</sequence>
<dbReference type="AlphaFoldDB" id="A0A420HA72"/>
<gene>
    <name evidence="2" type="ORF">GcC1_212027</name>
</gene>
<accession>A0A420HA72</accession>
<feature type="compositionally biased region" description="Polar residues" evidence="1">
    <location>
        <begin position="7"/>
        <end position="28"/>
    </location>
</feature>
<organism evidence="2 3">
    <name type="scientific">Golovinomyces cichoracearum</name>
    <dbReference type="NCBI Taxonomy" id="62708"/>
    <lineage>
        <taxon>Eukaryota</taxon>
        <taxon>Fungi</taxon>
        <taxon>Dikarya</taxon>
        <taxon>Ascomycota</taxon>
        <taxon>Pezizomycotina</taxon>
        <taxon>Leotiomycetes</taxon>
        <taxon>Erysiphales</taxon>
        <taxon>Erysiphaceae</taxon>
        <taxon>Golovinomyces</taxon>
    </lineage>
</organism>
<feature type="non-terminal residue" evidence="2">
    <location>
        <position position="67"/>
    </location>
</feature>
<evidence type="ECO:0000313" key="3">
    <source>
        <dbReference type="Proteomes" id="UP000285405"/>
    </source>
</evidence>
<evidence type="ECO:0000256" key="1">
    <source>
        <dbReference type="SAM" id="MobiDB-lite"/>
    </source>
</evidence>
<dbReference type="EMBL" id="MCBR01021296">
    <property type="protein sequence ID" value="RKF54303.1"/>
    <property type="molecule type" value="Genomic_DNA"/>
</dbReference>
<evidence type="ECO:0000313" key="2">
    <source>
        <dbReference type="EMBL" id="RKF54303.1"/>
    </source>
</evidence>
<protein>
    <submittedName>
        <fullName evidence="2">Uncharacterized protein</fullName>
    </submittedName>
</protein>
<name>A0A420HA72_9PEZI</name>
<reference evidence="2 3" key="1">
    <citation type="journal article" date="2018" name="BMC Genomics">
        <title>Comparative genome analyses reveal sequence features reflecting distinct modes of host-adaptation between dicot and monocot powdery mildew.</title>
        <authorList>
            <person name="Wu Y."/>
            <person name="Ma X."/>
            <person name="Pan Z."/>
            <person name="Kale S.D."/>
            <person name="Song Y."/>
            <person name="King H."/>
            <person name="Zhang Q."/>
            <person name="Presley C."/>
            <person name="Deng X."/>
            <person name="Wei C.I."/>
            <person name="Xiao S."/>
        </authorList>
    </citation>
    <scope>NUCLEOTIDE SEQUENCE [LARGE SCALE GENOMIC DNA]</scope>
    <source>
        <strain evidence="2">UCSC1</strain>
    </source>
</reference>
<comment type="caution">
    <text evidence="2">The sequence shown here is derived from an EMBL/GenBank/DDBJ whole genome shotgun (WGS) entry which is preliminary data.</text>
</comment>
<proteinExistence type="predicted"/>
<feature type="region of interest" description="Disordered" evidence="1">
    <location>
        <begin position="1"/>
        <end position="28"/>
    </location>
</feature>